<protein>
    <submittedName>
        <fullName evidence="2">1,4-alpha-glucan branching enzyme</fullName>
        <ecNumber evidence="2">2.4.1.18</ecNumber>
    </submittedName>
</protein>
<reference evidence="2" key="1">
    <citation type="submission" date="2018-06" db="EMBL/GenBank/DDBJ databases">
        <authorList>
            <person name="Zhirakovskaya E."/>
        </authorList>
    </citation>
    <scope>NUCLEOTIDE SEQUENCE</scope>
</reference>
<gene>
    <name evidence="2" type="ORF">MNBD_BACTEROID01-1441</name>
</gene>
<dbReference type="Pfam" id="PF00128">
    <property type="entry name" value="Alpha-amylase"/>
    <property type="match status" value="2"/>
</dbReference>
<proteinExistence type="predicted"/>
<keyword evidence="2" id="KW-0808">Transferase</keyword>
<dbReference type="EC" id="2.4.1.18" evidence="2"/>
<dbReference type="SUPFAM" id="SSF51445">
    <property type="entry name" value="(Trans)glycosidases"/>
    <property type="match status" value="1"/>
</dbReference>
<organism evidence="2">
    <name type="scientific">hydrothermal vent metagenome</name>
    <dbReference type="NCBI Taxonomy" id="652676"/>
    <lineage>
        <taxon>unclassified sequences</taxon>
        <taxon>metagenomes</taxon>
        <taxon>ecological metagenomes</taxon>
    </lineage>
</organism>
<dbReference type="EMBL" id="UOEP01000119">
    <property type="protein sequence ID" value="VAW20373.1"/>
    <property type="molecule type" value="Genomic_DNA"/>
</dbReference>
<dbReference type="InterPro" id="IPR013780">
    <property type="entry name" value="Glyco_hydro_b"/>
</dbReference>
<dbReference type="PANTHER" id="PTHR47786">
    <property type="entry name" value="ALPHA-1,4-GLUCAN:MALTOSE-1-PHOSPHATE MALTOSYLTRANSFERASE"/>
    <property type="match status" value="1"/>
</dbReference>
<dbReference type="Gene3D" id="2.60.40.1180">
    <property type="entry name" value="Golgi alpha-mannosidase II"/>
    <property type="match status" value="1"/>
</dbReference>
<dbReference type="SMART" id="SM00642">
    <property type="entry name" value="Aamy"/>
    <property type="match status" value="1"/>
</dbReference>
<dbReference type="AlphaFoldDB" id="A0A3B0TVX6"/>
<dbReference type="InterPro" id="IPR032091">
    <property type="entry name" value="Malt_amylase-like_C"/>
</dbReference>
<accession>A0A3B0TVX6</accession>
<evidence type="ECO:0000259" key="1">
    <source>
        <dbReference type="SMART" id="SM00642"/>
    </source>
</evidence>
<dbReference type="GO" id="GO:0003844">
    <property type="term" value="F:1,4-alpha-glucan branching enzyme activity"/>
    <property type="evidence" value="ECO:0007669"/>
    <property type="project" value="UniProtKB-EC"/>
</dbReference>
<evidence type="ECO:0000313" key="2">
    <source>
        <dbReference type="EMBL" id="VAW20373.1"/>
    </source>
</evidence>
<feature type="domain" description="Glycosyl hydrolase family 13 catalytic" evidence="1">
    <location>
        <begin position="12"/>
        <end position="359"/>
    </location>
</feature>
<dbReference type="InterPro" id="IPR017853">
    <property type="entry name" value="GH"/>
</dbReference>
<sequence>MLKRIKLIGSILILLLAFACQPCTNNVQVNQEEWLKDAVIYEVNVRQYTPEGTFNAFAKHLPRLKKLGVDILWLMPIHPISKVKRKGSLGSYYSVADYKKINPEFGTLDDFKALVSKSHEMGFKVIIDWVANHTGWDNPWIFEHPEWYTTDSTGAIISPDPGWTDVADLNFDQPAMRRAMINAMDYWLEETDIDGFRCDVAWGVPIDFWEKARASFDSIKPVFMLAEDEGHPDFLNKAFNSNYAWHLHHIMNDVAQGKKDATSISGYFNGLGDKYPAGAFPMQFITNHDENSWQGTIEERMGKAGDAFAVFSFTIPGIPLIYSGQEAGLDKRLAFFEKDTIDWGNLKKQDFYHNLIQLKKENQALWNGEYGGGIEFLKTTNPEKLLAYKRVKNGNTVLVVLNLSDDQIEGDVALGKTQKYTQFFNAGKILLGGDANFEMNPWDYLIFVR</sequence>
<dbReference type="CDD" id="cd11313">
    <property type="entry name" value="AmyAc_arch_bac_AmyA"/>
    <property type="match status" value="1"/>
</dbReference>
<dbReference type="PROSITE" id="PS51257">
    <property type="entry name" value="PROKAR_LIPOPROTEIN"/>
    <property type="match status" value="1"/>
</dbReference>
<dbReference type="InterPro" id="IPR006047">
    <property type="entry name" value="GH13_cat_dom"/>
</dbReference>
<dbReference type="Gene3D" id="3.20.20.80">
    <property type="entry name" value="Glycosidases"/>
    <property type="match status" value="1"/>
</dbReference>
<dbReference type="PANTHER" id="PTHR47786:SF2">
    <property type="entry name" value="GLYCOSYL HYDROLASE FAMILY 13 CATALYTIC DOMAIN-CONTAINING PROTEIN"/>
    <property type="match status" value="1"/>
</dbReference>
<name>A0A3B0TVX6_9ZZZZ</name>
<feature type="non-terminal residue" evidence="2">
    <location>
        <position position="449"/>
    </location>
</feature>
<dbReference type="GO" id="GO:0005975">
    <property type="term" value="P:carbohydrate metabolic process"/>
    <property type="evidence" value="ECO:0007669"/>
    <property type="project" value="InterPro"/>
</dbReference>
<dbReference type="SUPFAM" id="SSF51011">
    <property type="entry name" value="Glycosyl hydrolase domain"/>
    <property type="match status" value="1"/>
</dbReference>
<keyword evidence="2" id="KW-0328">Glycosyltransferase</keyword>
<dbReference type="Pfam" id="PF16657">
    <property type="entry name" value="Malt_amylase_C"/>
    <property type="match status" value="1"/>
</dbReference>